<reference evidence="1" key="1">
    <citation type="submission" date="2019-04" db="EMBL/GenBank/DDBJ databases">
        <title>Friends and foes A comparative genomics study of 23 Aspergillus species from section Flavi.</title>
        <authorList>
            <consortium name="DOE Joint Genome Institute"/>
            <person name="Kjaerbolling I."/>
            <person name="Vesth T."/>
            <person name="Frisvad J.C."/>
            <person name="Nybo J.L."/>
            <person name="Theobald S."/>
            <person name="Kildgaard S."/>
            <person name="Isbrandt T."/>
            <person name="Kuo A."/>
            <person name="Sato A."/>
            <person name="Lyhne E.K."/>
            <person name="Kogle M.E."/>
            <person name="Wiebenga A."/>
            <person name="Kun R.S."/>
            <person name="Lubbers R.J."/>
            <person name="Makela M.R."/>
            <person name="Barry K."/>
            <person name="Chovatia M."/>
            <person name="Clum A."/>
            <person name="Daum C."/>
            <person name="Haridas S."/>
            <person name="He G."/>
            <person name="LaButti K."/>
            <person name="Lipzen A."/>
            <person name="Mondo S."/>
            <person name="Riley R."/>
            <person name="Salamov A."/>
            <person name="Simmons B.A."/>
            <person name="Magnuson J.K."/>
            <person name="Henrissat B."/>
            <person name="Mortensen U.H."/>
            <person name="Larsen T.O."/>
            <person name="Devries R.P."/>
            <person name="Grigoriev I.V."/>
            <person name="Machida M."/>
            <person name="Baker S.E."/>
            <person name="Andersen M.R."/>
        </authorList>
    </citation>
    <scope>NUCLEOTIDE SEQUENCE</scope>
    <source>
        <strain evidence="1">CBS 117612</strain>
    </source>
</reference>
<proteinExistence type="predicted"/>
<name>A0A5N6YHS6_9EURO</name>
<protein>
    <submittedName>
        <fullName evidence="1">Uncharacterized protein</fullName>
    </submittedName>
</protein>
<gene>
    <name evidence="1" type="ORF">BDV24DRAFT_19662</name>
</gene>
<sequence length="82" mass="9167">MQGRGKTRKHGTTLVALLCFVIYTLTPHFAYSCSWSFSRTRWFRSALVMVSTNKCGGLPSVTRSFEKQSSHIVSLPLRGTSP</sequence>
<accession>A0A5N6YHS6</accession>
<organism evidence="1">
    <name type="scientific">Aspergillus arachidicola</name>
    <dbReference type="NCBI Taxonomy" id="656916"/>
    <lineage>
        <taxon>Eukaryota</taxon>
        <taxon>Fungi</taxon>
        <taxon>Dikarya</taxon>
        <taxon>Ascomycota</taxon>
        <taxon>Pezizomycotina</taxon>
        <taxon>Eurotiomycetes</taxon>
        <taxon>Eurotiomycetidae</taxon>
        <taxon>Eurotiales</taxon>
        <taxon>Aspergillaceae</taxon>
        <taxon>Aspergillus</taxon>
        <taxon>Aspergillus subgen. Circumdati</taxon>
    </lineage>
</organism>
<dbReference type="PROSITE" id="PS51257">
    <property type="entry name" value="PROKAR_LIPOPROTEIN"/>
    <property type="match status" value="1"/>
</dbReference>
<evidence type="ECO:0000313" key="1">
    <source>
        <dbReference type="EMBL" id="KAE8344116.1"/>
    </source>
</evidence>
<dbReference type="Proteomes" id="UP000325558">
    <property type="component" value="Unassembled WGS sequence"/>
</dbReference>
<dbReference type="EMBL" id="ML737125">
    <property type="protein sequence ID" value="KAE8344116.1"/>
    <property type="molecule type" value="Genomic_DNA"/>
</dbReference>
<dbReference type="AlphaFoldDB" id="A0A5N6YHS6"/>